<keyword evidence="2" id="KW-1185">Reference proteome</keyword>
<dbReference type="Proteomes" id="UP000272412">
    <property type="component" value="Unassembled WGS sequence"/>
</dbReference>
<comment type="caution">
    <text evidence="1">The sequence shown here is derived from an EMBL/GenBank/DDBJ whole genome shotgun (WGS) entry which is preliminary data.</text>
</comment>
<gene>
    <name evidence="1" type="ORF">EGK74_05225</name>
</gene>
<protein>
    <submittedName>
        <fullName evidence="1">Uncharacterized protein</fullName>
    </submittedName>
</protein>
<dbReference type="EMBL" id="RPFL01000010">
    <property type="protein sequence ID" value="RPD89050.1"/>
    <property type="molecule type" value="Genomic_DNA"/>
</dbReference>
<evidence type="ECO:0000313" key="2">
    <source>
        <dbReference type="Proteomes" id="UP000272412"/>
    </source>
</evidence>
<name>A0A3N4NAF7_9NEIS</name>
<organism evidence="1 2">
    <name type="scientific">Neisseria weixii</name>
    <dbReference type="NCBI Taxonomy" id="1853276"/>
    <lineage>
        <taxon>Bacteria</taxon>
        <taxon>Pseudomonadati</taxon>
        <taxon>Pseudomonadota</taxon>
        <taxon>Betaproteobacteria</taxon>
        <taxon>Neisseriales</taxon>
        <taxon>Neisseriaceae</taxon>
        <taxon>Neisseria</taxon>
    </lineage>
</organism>
<dbReference type="AlphaFoldDB" id="A0A3N4NAF7"/>
<evidence type="ECO:0000313" key="1">
    <source>
        <dbReference type="EMBL" id="RPD89050.1"/>
    </source>
</evidence>
<proteinExistence type="predicted"/>
<accession>A0A3N4NAF7</accession>
<reference evidence="1 2" key="1">
    <citation type="submission" date="2018-11" db="EMBL/GenBank/DDBJ databases">
        <title>Neisseria weixii sp. nov. isolated from the rectal contents of plateau pika (Ochotona cruzoniae).</title>
        <authorList>
            <person name="Zhang G."/>
        </authorList>
    </citation>
    <scope>NUCLEOTIDE SEQUENCE [LARGE SCALE GENOMIC DNA]</scope>
    <source>
        <strain evidence="1 2">10009</strain>
    </source>
</reference>
<sequence length="84" mass="9860">MFDEIGLLCFQTALSIGRIAIIKRRLYRIQISGRLKRSARITTSLMRTTCRCLRFWKPFSLNTVMPPSFWCCWHAVSVCLFLKT</sequence>